<dbReference type="CDD" id="cd23763">
    <property type="entry name" value="ASKHA_ATPase_ROK"/>
    <property type="match status" value="1"/>
</dbReference>
<dbReference type="Proteomes" id="UP000199495">
    <property type="component" value="Unassembled WGS sequence"/>
</dbReference>
<organism evidence="2 3">
    <name type="scientific">Pelagibacterium luteolum</name>
    <dbReference type="NCBI Taxonomy" id="440168"/>
    <lineage>
        <taxon>Bacteria</taxon>
        <taxon>Pseudomonadati</taxon>
        <taxon>Pseudomonadota</taxon>
        <taxon>Alphaproteobacteria</taxon>
        <taxon>Hyphomicrobiales</taxon>
        <taxon>Devosiaceae</taxon>
        <taxon>Pelagibacterium</taxon>
    </lineage>
</organism>
<dbReference type="GO" id="GO:0019262">
    <property type="term" value="P:N-acetylneuraminate catabolic process"/>
    <property type="evidence" value="ECO:0007669"/>
    <property type="project" value="TreeGrafter"/>
</dbReference>
<evidence type="ECO:0000259" key="1">
    <source>
        <dbReference type="Pfam" id="PF12802"/>
    </source>
</evidence>
<keyword evidence="2" id="KW-0418">Kinase</keyword>
<dbReference type="AlphaFoldDB" id="A0A1G7SUM5"/>
<proteinExistence type="predicted"/>
<accession>A0A1G7SUM5</accession>
<name>A0A1G7SUM5_9HYPH</name>
<dbReference type="Pfam" id="PF00480">
    <property type="entry name" value="ROK"/>
    <property type="match status" value="1"/>
</dbReference>
<evidence type="ECO:0000313" key="3">
    <source>
        <dbReference type="Proteomes" id="UP000199495"/>
    </source>
</evidence>
<reference evidence="2 3" key="1">
    <citation type="submission" date="2016-10" db="EMBL/GenBank/DDBJ databases">
        <authorList>
            <person name="de Groot N.N."/>
        </authorList>
    </citation>
    <scope>NUCLEOTIDE SEQUENCE [LARGE SCALE GENOMIC DNA]</scope>
    <source>
        <strain evidence="2 3">CGMCC 1.10267</strain>
    </source>
</reference>
<sequence>MSDAELRPDRVGRSAGEFTDLSRGTNQAGLRLYNERLVLSLIRRSGSLPKADIARLTGLSPQTISTIANGLERDGLLMRQAPQRGRVGQPSVPYALAPDGALAFGLKIGRRSIDLIVMDLLGKVRGKLHRPYPYPDPAQILAFLQDGIAELSGQLTPEQRARVVGIGIASPFELWNWEHQVGAPKDILMAWQTIDIRAEVEALSPWPVYFYNDATAACAAELLLGNPSQHLDFLYIFIGSFIGGGVVLNGSLFPGRSGYAGAIAPLPVLRHDGKGYEQVLRRTSLYVLAEQMRAAGMDPEMLWREDGDWKTIGPILDDWLEVLCQSVAVIIMSATAIIDFEAIVIDGGFPSEMRDLVVERVKRELEAFDRQGLTAPAIVAGQFGPDARAMGGACLPLISNFTLDREVLFKDA</sequence>
<dbReference type="InterPro" id="IPR036388">
    <property type="entry name" value="WH-like_DNA-bd_sf"/>
</dbReference>
<protein>
    <submittedName>
        <fullName evidence="2">Sugar kinase of the NBD/HSP70 family, may contain an N-terminal HTH domain</fullName>
    </submittedName>
</protein>
<keyword evidence="2" id="KW-0808">Transferase</keyword>
<keyword evidence="3" id="KW-1185">Reference proteome</keyword>
<dbReference type="InterPro" id="IPR000600">
    <property type="entry name" value="ROK"/>
</dbReference>
<dbReference type="Pfam" id="PF12802">
    <property type="entry name" value="MarR_2"/>
    <property type="match status" value="1"/>
</dbReference>
<evidence type="ECO:0000313" key="2">
    <source>
        <dbReference type="EMBL" id="SDG26572.1"/>
    </source>
</evidence>
<feature type="domain" description="HTH marR-type" evidence="1">
    <location>
        <begin position="37"/>
        <end position="84"/>
    </location>
</feature>
<dbReference type="PANTHER" id="PTHR18964">
    <property type="entry name" value="ROK (REPRESSOR, ORF, KINASE) FAMILY"/>
    <property type="match status" value="1"/>
</dbReference>
<dbReference type="InterPro" id="IPR000835">
    <property type="entry name" value="HTH_MarR-typ"/>
</dbReference>
<dbReference type="PANTHER" id="PTHR18964:SF169">
    <property type="entry name" value="N-ACETYLMANNOSAMINE KINASE"/>
    <property type="match status" value="1"/>
</dbReference>
<dbReference type="GO" id="GO:0003700">
    <property type="term" value="F:DNA-binding transcription factor activity"/>
    <property type="evidence" value="ECO:0007669"/>
    <property type="project" value="InterPro"/>
</dbReference>
<dbReference type="Gene3D" id="3.30.420.40">
    <property type="match status" value="2"/>
</dbReference>
<dbReference type="Gene3D" id="1.10.10.10">
    <property type="entry name" value="Winged helix-like DNA-binding domain superfamily/Winged helix DNA-binding domain"/>
    <property type="match status" value="1"/>
</dbReference>
<gene>
    <name evidence="2" type="ORF">SAMN04487974_101728</name>
</gene>
<dbReference type="InterPro" id="IPR043129">
    <property type="entry name" value="ATPase_NBD"/>
</dbReference>
<dbReference type="OrthoDB" id="49685at2"/>
<dbReference type="InterPro" id="IPR036390">
    <property type="entry name" value="WH_DNA-bd_sf"/>
</dbReference>
<dbReference type="EMBL" id="FNCS01000001">
    <property type="protein sequence ID" value="SDG26572.1"/>
    <property type="molecule type" value="Genomic_DNA"/>
</dbReference>
<dbReference type="STRING" id="440168.SAMN04487974_101728"/>
<dbReference type="RefSeq" id="WP_090592124.1">
    <property type="nucleotide sequence ID" value="NZ_FNCS01000001.1"/>
</dbReference>
<dbReference type="SUPFAM" id="SSF53067">
    <property type="entry name" value="Actin-like ATPase domain"/>
    <property type="match status" value="1"/>
</dbReference>
<dbReference type="GO" id="GO:0009384">
    <property type="term" value="F:N-acylmannosamine kinase activity"/>
    <property type="evidence" value="ECO:0007669"/>
    <property type="project" value="TreeGrafter"/>
</dbReference>
<dbReference type="SUPFAM" id="SSF46785">
    <property type="entry name" value="Winged helix' DNA-binding domain"/>
    <property type="match status" value="1"/>
</dbReference>